<dbReference type="InterPro" id="IPR000555">
    <property type="entry name" value="JAMM/MPN+_dom"/>
</dbReference>
<dbReference type="GO" id="GO:0061578">
    <property type="term" value="F:K63-linked deubiquitinase activity"/>
    <property type="evidence" value="ECO:0007669"/>
    <property type="project" value="InterPro"/>
</dbReference>
<dbReference type="GO" id="GO:0046872">
    <property type="term" value="F:metal ion binding"/>
    <property type="evidence" value="ECO:0007669"/>
    <property type="project" value="UniProtKB-KW"/>
</dbReference>
<dbReference type="InterPro" id="IPR037518">
    <property type="entry name" value="MPN"/>
</dbReference>
<dbReference type="Pfam" id="PF08969">
    <property type="entry name" value="USP8_dimer"/>
    <property type="match status" value="1"/>
</dbReference>
<dbReference type="GO" id="GO:0016020">
    <property type="term" value="C:membrane"/>
    <property type="evidence" value="ECO:0007669"/>
    <property type="project" value="TreeGrafter"/>
</dbReference>
<evidence type="ECO:0000256" key="4">
    <source>
        <dbReference type="ARBA" id="ARBA00022723"/>
    </source>
</evidence>
<dbReference type="Gene3D" id="1.20.58.80">
    <property type="entry name" value="Phosphotransferase system, lactose/cellobiose-type IIA subunit"/>
    <property type="match status" value="1"/>
</dbReference>
<dbReference type="Proteomes" id="UP001303889">
    <property type="component" value="Unassembled WGS sequence"/>
</dbReference>
<reference evidence="11" key="2">
    <citation type="submission" date="2023-05" db="EMBL/GenBank/DDBJ databases">
        <authorList>
            <consortium name="Lawrence Berkeley National Laboratory"/>
            <person name="Steindorff A."/>
            <person name="Hensen N."/>
            <person name="Bonometti L."/>
            <person name="Westerberg I."/>
            <person name="Brannstrom I.O."/>
            <person name="Guillou S."/>
            <person name="Cros-Aarteil S."/>
            <person name="Calhoun S."/>
            <person name="Haridas S."/>
            <person name="Kuo A."/>
            <person name="Mondo S."/>
            <person name="Pangilinan J."/>
            <person name="Riley R."/>
            <person name="Labutti K."/>
            <person name="Andreopoulos B."/>
            <person name="Lipzen A."/>
            <person name="Chen C."/>
            <person name="Yanf M."/>
            <person name="Daum C."/>
            <person name="Ng V."/>
            <person name="Clum A."/>
            <person name="Ohm R."/>
            <person name="Martin F."/>
            <person name="Silar P."/>
            <person name="Natvig D."/>
            <person name="Lalanne C."/>
            <person name="Gautier V."/>
            <person name="Ament-Velasquez S.L."/>
            <person name="Kruys A."/>
            <person name="Hutchinson M.I."/>
            <person name="Powell A.J."/>
            <person name="Barry K."/>
            <person name="Miller A.N."/>
            <person name="Grigoriev I.V."/>
            <person name="Debuchy R."/>
            <person name="Gladieux P."/>
            <person name="Thoren M.H."/>
            <person name="Johannesson H."/>
        </authorList>
    </citation>
    <scope>NUCLEOTIDE SEQUENCE</scope>
    <source>
        <strain evidence="11">CBS 103.79</strain>
    </source>
</reference>
<sequence>MNTTDVGMGSPPMTVTDLSTKAKKFDWNPRIGFKYWARAAETIHHEGQVYLREGNLPQAYLVLFRYSTLVLEYLPKHPEAKEPEAKRALRPLQRRMPRVMDALEALRPEINDSYDRWQTMASQRDAARSVSTASPSPYARHAANDPALSWSYTSPASILDASDYQDLAVDLARKEMHRRKRSAGVWDAEELKRKGAQYWDDQNKANDRRTTESKYMDDDELRRQMEATRRHLDRSDDYQKDYEDDAEPVRPAAYSYPSINKSAPLSYDRPSSGARVEGPRPQPPRPPKERPPKEGYLDRAPLIPLSKPERERRPEQPLPLWPPPRPDKGSPLLPSPLPDYSSLPSSTRLAESSPLPEELPKPPPKLLAEPAKQKRVTFRPAAYLENNEPIRPVFLPSSLRQQFLHIASENTRKGLEMCGMLCGTTVNNALFISHLVIPQQKCTSDTCETENESVMLDFCIENDLIVIGWIHTHPTQTCFMSSRDLHTQAGYQVMMPESIAIVCAPRHEPSWGIFRLTNPPGLPHILSCQRTETFHQHSVDNLYVEAEHPGGHVYESKTLEFEVCDLRSER</sequence>
<accession>A0AAN6MM61</accession>
<keyword evidence="8" id="KW-0482">Metalloprotease</keyword>
<protein>
    <recommendedName>
        <fullName evidence="10">MPN domain-containing protein</fullName>
    </recommendedName>
</protein>
<evidence type="ECO:0000256" key="3">
    <source>
        <dbReference type="ARBA" id="ARBA00022670"/>
    </source>
</evidence>
<dbReference type="CDD" id="cd08066">
    <property type="entry name" value="MPN_AMSH_like"/>
    <property type="match status" value="1"/>
</dbReference>
<feature type="region of interest" description="Disordered" evidence="9">
    <location>
        <begin position="227"/>
        <end position="372"/>
    </location>
</feature>
<evidence type="ECO:0000313" key="11">
    <source>
        <dbReference type="EMBL" id="KAK3902502.1"/>
    </source>
</evidence>
<dbReference type="Pfam" id="PF01398">
    <property type="entry name" value="JAB"/>
    <property type="match status" value="1"/>
</dbReference>
<evidence type="ECO:0000256" key="9">
    <source>
        <dbReference type="SAM" id="MobiDB-lite"/>
    </source>
</evidence>
<keyword evidence="12" id="KW-1185">Reference proteome</keyword>
<evidence type="ECO:0000256" key="8">
    <source>
        <dbReference type="ARBA" id="ARBA00023049"/>
    </source>
</evidence>
<keyword evidence="5" id="KW-0833">Ubl conjugation pathway</keyword>
<dbReference type="GO" id="GO:0006508">
    <property type="term" value="P:proteolysis"/>
    <property type="evidence" value="ECO:0007669"/>
    <property type="project" value="UniProtKB-KW"/>
</dbReference>
<comment type="caution">
    <text evidence="11">The sequence shown here is derived from an EMBL/GenBank/DDBJ whole genome shotgun (WGS) entry which is preliminary data.</text>
</comment>
<dbReference type="InterPro" id="IPR044098">
    <property type="entry name" value="STAMBP/STALP-like_MPN"/>
</dbReference>
<evidence type="ECO:0000256" key="5">
    <source>
        <dbReference type="ARBA" id="ARBA00022786"/>
    </source>
</evidence>
<keyword evidence="4" id="KW-0479">Metal-binding</keyword>
<dbReference type="PANTHER" id="PTHR12947:SF13">
    <property type="entry name" value="FI19924P1"/>
    <property type="match status" value="1"/>
</dbReference>
<evidence type="ECO:0000256" key="1">
    <source>
        <dbReference type="ARBA" id="ARBA00001947"/>
    </source>
</evidence>
<feature type="region of interest" description="Disordered" evidence="9">
    <location>
        <begin position="202"/>
        <end position="221"/>
    </location>
</feature>
<dbReference type="FunFam" id="3.40.140.10:FF:000033">
    <property type="entry name" value="AMSH-like protease sst2"/>
    <property type="match status" value="1"/>
</dbReference>
<reference evidence="11" key="1">
    <citation type="journal article" date="2023" name="Mol. Phylogenet. Evol.">
        <title>Genome-scale phylogeny and comparative genomics of the fungal order Sordariales.</title>
        <authorList>
            <person name="Hensen N."/>
            <person name="Bonometti L."/>
            <person name="Westerberg I."/>
            <person name="Brannstrom I.O."/>
            <person name="Guillou S."/>
            <person name="Cros-Aarteil S."/>
            <person name="Calhoun S."/>
            <person name="Haridas S."/>
            <person name="Kuo A."/>
            <person name="Mondo S."/>
            <person name="Pangilinan J."/>
            <person name="Riley R."/>
            <person name="LaButti K."/>
            <person name="Andreopoulos B."/>
            <person name="Lipzen A."/>
            <person name="Chen C."/>
            <person name="Yan M."/>
            <person name="Daum C."/>
            <person name="Ng V."/>
            <person name="Clum A."/>
            <person name="Steindorff A."/>
            <person name="Ohm R.A."/>
            <person name="Martin F."/>
            <person name="Silar P."/>
            <person name="Natvig D.O."/>
            <person name="Lalanne C."/>
            <person name="Gautier V."/>
            <person name="Ament-Velasquez S.L."/>
            <person name="Kruys A."/>
            <person name="Hutchinson M.I."/>
            <person name="Powell A.J."/>
            <person name="Barry K."/>
            <person name="Miller A.N."/>
            <person name="Grigoriev I.V."/>
            <person name="Debuchy R."/>
            <person name="Gladieux P."/>
            <person name="Hiltunen Thoren M."/>
            <person name="Johannesson H."/>
        </authorList>
    </citation>
    <scope>NUCLEOTIDE SEQUENCE</scope>
    <source>
        <strain evidence="11">CBS 103.79</strain>
    </source>
</reference>
<dbReference type="SMART" id="SM00232">
    <property type="entry name" value="JAB_MPN"/>
    <property type="match status" value="1"/>
</dbReference>
<evidence type="ECO:0000256" key="7">
    <source>
        <dbReference type="ARBA" id="ARBA00022833"/>
    </source>
</evidence>
<dbReference type="PROSITE" id="PS50249">
    <property type="entry name" value="MPN"/>
    <property type="match status" value="1"/>
</dbReference>
<evidence type="ECO:0000259" key="10">
    <source>
        <dbReference type="PROSITE" id="PS50249"/>
    </source>
</evidence>
<dbReference type="PANTHER" id="PTHR12947">
    <property type="entry name" value="AMSH-LIKE PROTEASE"/>
    <property type="match status" value="1"/>
</dbReference>
<dbReference type="Gene3D" id="3.40.140.10">
    <property type="entry name" value="Cytidine Deaminase, domain 2"/>
    <property type="match status" value="1"/>
</dbReference>
<dbReference type="EMBL" id="MU855505">
    <property type="protein sequence ID" value="KAK3902502.1"/>
    <property type="molecule type" value="Genomic_DNA"/>
</dbReference>
<feature type="compositionally biased region" description="Basic and acidic residues" evidence="9">
    <location>
        <begin position="286"/>
        <end position="297"/>
    </location>
</feature>
<keyword evidence="7" id="KW-0862">Zinc</keyword>
<name>A0AAN6MM61_9PEZI</name>
<dbReference type="InterPro" id="IPR015063">
    <property type="entry name" value="USP8_dimer"/>
</dbReference>
<dbReference type="SUPFAM" id="SSF102712">
    <property type="entry name" value="JAB1/MPN domain"/>
    <property type="match status" value="1"/>
</dbReference>
<comment type="cofactor">
    <cofactor evidence="1">
        <name>Zn(2+)</name>
        <dbReference type="ChEBI" id="CHEBI:29105"/>
    </cofactor>
</comment>
<dbReference type="GO" id="GO:0140492">
    <property type="term" value="F:metal-dependent deubiquitinase activity"/>
    <property type="evidence" value="ECO:0007669"/>
    <property type="project" value="InterPro"/>
</dbReference>
<gene>
    <name evidence="11" type="ORF">C8A05DRAFT_33791</name>
</gene>
<feature type="compositionally biased region" description="Low complexity" evidence="9">
    <location>
        <begin position="338"/>
        <end position="356"/>
    </location>
</feature>
<organism evidence="11 12">
    <name type="scientific">Staphylotrichum tortipilum</name>
    <dbReference type="NCBI Taxonomy" id="2831512"/>
    <lineage>
        <taxon>Eukaryota</taxon>
        <taxon>Fungi</taxon>
        <taxon>Dikarya</taxon>
        <taxon>Ascomycota</taxon>
        <taxon>Pezizomycotina</taxon>
        <taxon>Sordariomycetes</taxon>
        <taxon>Sordariomycetidae</taxon>
        <taxon>Sordariales</taxon>
        <taxon>Chaetomiaceae</taxon>
        <taxon>Staphylotrichum</taxon>
    </lineage>
</organism>
<dbReference type="GO" id="GO:0070536">
    <property type="term" value="P:protein K63-linked deubiquitination"/>
    <property type="evidence" value="ECO:0007669"/>
    <property type="project" value="InterPro"/>
</dbReference>
<feature type="domain" description="MPN" evidence="10">
    <location>
        <begin position="393"/>
        <end position="520"/>
    </location>
</feature>
<keyword evidence="6" id="KW-0378">Hydrolase</keyword>
<dbReference type="GO" id="GO:0005768">
    <property type="term" value="C:endosome"/>
    <property type="evidence" value="ECO:0007669"/>
    <property type="project" value="TreeGrafter"/>
</dbReference>
<feature type="compositionally biased region" description="Basic and acidic residues" evidence="9">
    <location>
        <begin position="227"/>
        <end position="241"/>
    </location>
</feature>
<keyword evidence="3" id="KW-0645">Protease</keyword>
<evidence type="ECO:0000313" key="12">
    <source>
        <dbReference type="Proteomes" id="UP001303889"/>
    </source>
</evidence>
<evidence type="ECO:0000256" key="2">
    <source>
        <dbReference type="ARBA" id="ARBA00010981"/>
    </source>
</evidence>
<dbReference type="AlphaFoldDB" id="A0AAN6MM61"/>
<evidence type="ECO:0000256" key="6">
    <source>
        <dbReference type="ARBA" id="ARBA00022801"/>
    </source>
</evidence>
<proteinExistence type="inferred from homology"/>
<comment type="similarity">
    <text evidence="2">Belongs to the peptidase M67C family.</text>
</comment>